<gene>
    <name evidence="7" type="ORF">CLV71_1075</name>
</gene>
<dbReference type="PRINTS" id="PR00420">
    <property type="entry name" value="RNGMNOXGNASE"/>
</dbReference>
<dbReference type="InterPro" id="IPR036188">
    <property type="entry name" value="FAD/NAD-bd_sf"/>
</dbReference>
<evidence type="ECO:0000256" key="1">
    <source>
        <dbReference type="ARBA" id="ARBA00001974"/>
    </source>
</evidence>
<evidence type="ECO:0000256" key="3">
    <source>
        <dbReference type="ARBA" id="ARBA00022827"/>
    </source>
</evidence>
<comment type="cofactor">
    <cofactor evidence="1">
        <name>FAD</name>
        <dbReference type="ChEBI" id="CHEBI:57692"/>
    </cofactor>
</comment>
<keyword evidence="3" id="KW-0274">FAD</keyword>
<dbReference type="SUPFAM" id="SSF54373">
    <property type="entry name" value="FAD-linked reductases, C-terminal domain"/>
    <property type="match status" value="1"/>
</dbReference>
<comment type="caution">
    <text evidence="7">The sequence shown here is derived from an EMBL/GenBank/DDBJ whole genome shotgun (WGS) entry which is preliminary data.</text>
</comment>
<name>A0A4R7VJN7_9PSEU</name>
<sequence length="385" mass="41386">MSSRVAVVGAGIGGLAVAGALLRKGFQVDVYEQAAALRDVGAGMHLGCNGSRILRRWGFGAWLDRAGVRPVALEVRAWDDGRTLNRQVMGEDWVAEFGTPYHTIHRADLQRILVEHAAGARVRLNHRLTGFTDRGDGVRLSFASGRTATADVLVGADGMHSVVRGAVAGHERPVFSGTSAFRGMVPAGSVPDLPPETMFLWVGAGARLLCYPVSGGRFLTFVAVVPDPGSGTESWSSEGDPAELQALFERWHPHARALVGAVRETRRWGLYDRQPLESWGTGRVTLLGDAAHPMLPHHGQGANQALEDAVALAHFLHTDEPGAGLRRYEDLRRPHTARVQLGSRGSGSLRVRPGGGGELASLVEDTSWIQRYDVEGVLFGEVVAR</sequence>
<dbReference type="Proteomes" id="UP000294927">
    <property type="component" value="Unassembled WGS sequence"/>
</dbReference>
<evidence type="ECO:0000259" key="6">
    <source>
        <dbReference type="Pfam" id="PF01494"/>
    </source>
</evidence>
<dbReference type="Pfam" id="PF01494">
    <property type="entry name" value="FAD_binding_3"/>
    <property type="match status" value="1"/>
</dbReference>
<organism evidence="7 8">
    <name type="scientific">Actinophytocola oryzae</name>
    <dbReference type="NCBI Taxonomy" id="502181"/>
    <lineage>
        <taxon>Bacteria</taxon>
        <taxon>Bacillati</taxon>
        <taxon>Actinomycetota</taxon>
        <taxon>Actinomycetes</taxon>
        <taxon>Pseudonocardiales</taxon>
        <taxon>Pseudonocardiaceae</taxon>
    </lineage>
</organism>
<dbReference type="RefSeq" id="WP_133904379.1">
    <property type="nucleotide sequence ID" value="NZ_SOCP01000007.1"/>
</dbReference>
<keyword evidence="2" id="KW-0285">Flavoprotein</keyword>
<dbReference type="AlphaFoldDB" id="A0A4R7VJN7"/>
<dbReference type="OrthoDB" id="9782160at2"/>
<dbReference type="Gene3D" id="3.50.50.60">
    <property type="entry name" value="FAD/NAD(P)-binding domain"/>
    <property type="match status" value="1"/>
</dbReference>
<keyword evidence="4" id="KW-0560">Oxidoreductase</keyword>
<dbReference type="InterPro" id="IPR002938">
    <property type="entry name" value="FAD-bd"/>
</dbReference>
<feature type="domain" description="FAD-binding" evidence="6">
    <location>
        <begin position="4"/>
        <end position="339"/>
    </location>
</feature>
<accession>A0A4R7VJN7</accession>
<dbReference type="PANTHER" id="PTHR13789">
    <property type="entry name" value="MONOOXYGENASE"/>
    <property type="match status" value="1"/>
</dbReference>
<evidence type="ECO:0000256" key="5">
    <source>
        <dbReference type="ARBA" id="ARBA00023033"/>
    </source>
</evidence>
<dbReference type="SUPFAM" id="SSF51905">
    <property type="entry name" value="FAD/NAD(P)-binding domain"/>
    <property type="match status" value="1"/>
</dbReference>
<keyword evidence="8" id="KW-1185">Reference proteome</keyword>
<evidence type="ECO:0000313" key="7">
    <source>
        <dbReference type="EMBL" id="TDV49666.1"/>
    </source>
</evidence>
<dbReference type="GO" id="GO:0071949">
    <property type="term" value="F:FAD binding"/>
    <property type="evidence" value="ECO:0007669"/>
    <property type="project" value="InterPro"/>
</dbReference>
<keyword evidence="5" id="KW-0503">Monooxygenase</keyword>
<reference evidence="7 8" key="1">
    <citation type="submission" date="2019-03" db="EMBL/GenBank/DDBJ databases">
        <title>Genomic Encyclopedia of Archaeal and Bacterial Type Strains, Phase II (KMG-II): from individual species to whole genera.</title>
        <authorList>
            <person name="Goeker M."/>
        </authorList>
    </citation>
    <scope>NUCLEOTIDE SEQUENCE [LARGE SCALE GENOMIC DNA]</scope>
    <source>
        <strain evidence="7 8">DSM 45499</strain>
    </source>
</reference>
<proteinExistence type="predicted"/>
<dbReference type="PANTHER" id="PTHR13789:SF318">
    <property type="entry name" value="GERANYLGERANYL DIPHOSPHATE REDUCTASE"/>
    <property type="match status" value="1"/>
</dbReference>
<protein>
    <submittedName>
        <fullName evidence="7">Salicylate hydroxylase</fullName>
    </submittedName>
</protein>
<evidence type="ECO:0000256" key="4">
    <source>
        <dbReference type="ARBA" id="ARBA00023002"/>
    </source>
</evidence>
<dbReference type="InterPro" id="IPR050493">
    <property type="entry name" value="FAD-dep_Monooxygenase_BioMet"/>
</dbReference>
<evidence type="ECO:0000313" key="8">
    <source>
        <dbReference type="Proteomes" id="UP000294927"/>
    </source>
</evidence>
<evidence type="ECO:0000256" key="2">
    <source>
        <dbReference type="ARBA" id="ARBA00022630"/>
    </source>
</evidence>
<dbReference type="GO" id="GO:0004497">
    <property type="term" value="F:monooxygenase activity"/>
    <property type="evidence" value="ECO:0007669"/>
    <property type="project" value="UniProtKB-KW"/>
</dbReference>
<dbReference type="EMBL" id="SOCP01000007">
    <property type="protein sequence ID" value="TDV49666.1"/>
    <property type="molecule type" value="Genomic_DNA"/>
</dbReference>